<dbReference type="EMBL" id="BAAAHB010000012">
    <property type="protein sequence ID" value="GAA0455195.1"/>
    <property type="molecule type" value="Genomic_DNA"/>
</dbReference>
<sequence>MPLFAGRRYRIRMQTARPPSGGRAGVEILSVDNTCNGPGNDTAAVRNRVPPAVGATARPDSAGL</sequence>
<name>A0ABN0ZQ27_9ACTN</name>
<dbReference type="Proteomes" id="UP001499895">
    <property type="component" value="Unassembled WGS sequence"/>
</dbReference>
<organism evidence="1 2">
    <name type="scientific">Streptomyces stramineus</name>
    <dbReference type="NCBI Taxonomy" id="173861"/>
    <lineage>
        <taxon>Bacteria</taxon>
        <taxon>Bacillati</taxon>
        <taxon>Actinomycetota</taxon>
        <taxon>Actinomycetes</taxon>
        <taxon>Kitasatosporales</taxon>
        <taxon>Streptomycetaceae</taxon>
        <taxon>Streptomyces</taxon>
    </lineage>
</organism>
<comment type="caution">
    <text evidence="1">The sequence shown here is derived from an EMBL/GenBank/DDBJ whole genome shotgun (WGS) entry which is preliminary data.</text>
</comment>
<gene>
    <name evidence="1" type="ORF">GCM10009544_17410</name>
</gene>
<accession>A0ABN0ZQ27</accession>
<protein>
    <submittedName>
        <fullName evidence="1">Uncharacterized protein</fullName>
    </submittedName>
</protein>
<proteinExistence type="predicted"/>
<evidence type="ECO:0000313" key="1">
    <source>
        <dbReference type="EMBL" id="GAA0455195.1"/>
    </source>
</evidence>
<reference evidence="1 2" key="1">
    <citation type="journal article" date="2019" name="Int. J. Syst. Evol. Microbiol.">
        <title>The Global Catalogue of Microorganisms (GCM) 10K type strain sequencing project: providing services to taxonomists for standard genome sequencing and annotation.</title>
        <authorList>
            <consortium name="The Broad Institute Genomics Platform"/>
            <consortium name="The Broad Institute Genome Sequencing Center for Infectious Disease"/>
            <person name="Wu L."/>
            <person name="Ma J."/>
        </authorList>
    </citation>
    <scope>NUCLEOTIDE SEQUENCE [LARGE SCALE GENOMIC DNA]</scope>
    <source>
        <strain evidence="1 2">JCM 10649</strain>
    </source>
</reference>
<evidence type="ECO:0000313" key="2">
    <source>
        <dbReference type="Proteomes" id="UP001499895"/>
    </source>
</evidence>
<keyword evidence="2" id="KW-1185">Reference proteome</keyword>